<dbReference type="Gene3D" id="2.40.10.120">
    <property type="match status" value="1"/>
</dbReference>
<keyword evidence="3" id="KW-0378">Hydrolase</keyword>
<dbReference type="Gene3D" id="3.90.1580.10">
    <property type="entry name" value="paralog of FGE (formylglycine-generating enzyme)"/>
    <property type="match status" value="1"/>
</dbReference>
<accession>A0AA86MXN2</accession>
<feature type="domain" description="Sulfatase-modifying factor enzyme-like" evidence="2">
    <location>
        <begin position="307"/>
        <end position="529"/>
    </location>
</feature>
<dbReference type="InterPro" id="IPR051043">
    <property type="entry name" value="Sulfatase_Mod_Factor_Kinase"/>
</dbReference>
<dbReference type="GO" id="GO:0120147">
    <property type="term" value="F:formylglycine-generating oxidase activity"/>
    <property type="evidence" value="ECO:0007669"/>
    <property type="project" value="TreeGrafter"/>
</dbReference>
<dbReference type="RefSeq" id="WP_289267925.1">
    <property type="nucleotide sequence ID" value="NZ_OX365700.1"/>
</dbReference>
<sequence length="533" mass="57958">MTFARLLVILGGLLLLPARFGWAAESAPLPVERPSGSGAIVHSDGYILTAYHVVAGARRIVVVTSGEFRAPALIVSSDQEHDLALLKIDTVGLSEAALGYAGSVRLDQEVITIGFPFGLRDISVTRGRIAAMRTKGVRRVFQVDAAINPGNSGGPVFNRRGEIIGILTTKFSHPSGIIPEGMSFAVPLSYATPLLANIPEFDFSAIGKGRREAKADDKNGDLVRELARVTVRIETVRGDPPAPAAAASARAKSEEAGGLPRAPRVADDRAAREASPAASAAKEGEPTAPIQQSEMQRPKQRGLVGPEDMSLIPEGEFLMGTDDGLPDARPVHRVHLSAYWIDKYEVTNARYRRCVEAGVCQPPKNRGPFEDPARDQFPVTSVTWMQARTYCQWAGRRLPTEAEWEKAARGVDGRRYAWGNSQDPILNRAKNGENQPNQGNPQPVGSFQEGASPYGILDMTGNVWEWVKDWYAEDFYTVAPPHDPQGPPRGSFRVLRGGDWAQGPLELQTSYRGWDEMTYWGPTLGFRCAADAP</sequence>
<organism evidence="3 4">
    <name type="scientific">Nitrospira tepida</name>
    <dbReference type="NCBI Taxonomy" id="2973512"/>
    <lineage>
        <taxon>Bacteria</taxon>
        <taxon>Pseudomonadati</taxon>
        <taxon>Nitrospirota</taxon>
        <taxon>Nitrospiria</taxon>
        <taxon>Nitrospirales</taxon>
        <taxon>Nitrospiraceae</taxon>
        <taxon>Nitrospira</taxon>
    </lineage>
</organism>
<dbReference type="KEGG" id="nti:DNFV4_01391"/>
<dbReference type="PRINTS" id="PR00834">
    <property type="entry name" value="PROTEASES2C"/>
</dbReference>
<dbReference type="Pfam" id="PF13365">
    <property type="entry name" value="Trypsin_2"/>
    <property type="match status" value="1"/>
</dbReference>
<name>A0AA86MXN2_9BACT</name>
<dbReference type="PANTHER" id="PTHR23150:SF19">
    <property type="entry name" value="FORMYLGLYCINE-GENERATING ENZYME"/>
    <property type="match status" value="1"/>
</dbReference>
<proteinExistence type="predicted"/>
<dbReference type="GO" id="GO:0006508">
    <property type="term" value="P:proteolysis"/>
    <property type="evidence" value="ECO:0007669"/>
    <property type="project" value="UniProtKB-KW"/>
</dbReference>
<reference evidence="3" key="1">
    <citation type="submission" date="2022-10" db="EMBL/GenBank/DDBJ databases">
        <authorList>
            <person name="Koch H."/>
        </authorList>
    </citation>
    <scope>NUCLEOTIDE SEQUENCE</scope>
    <source>
        <strain evidence="3">DNF</strain>
    </source>
</reference>
<dbReference type="PANTHER" id="PTHR23150">
    <property type="entry name" value="SULFATASE MODIFYING FACTOR 1, 2"/>
    <property type="match status" value="1"/>
</dbReference>
<feature type="region of interest" description="Disordered" evidence="1">
    <location>
        <begin position="234"/>
        <end position="308"/>
    </location>
</feature>
<dbReference type="EMBL" id="OX365700">
    <property type="protein sequence ID" value="CAI4030959.1"/>
    <property type="molecule type" value="Genomic_DNA"/>
</dbReference>
<keyword evidence="3" id="KW-0645">Protease</keyword>
<protein>
    <submittedName>
        <fullName evidence="3">Trypsin-like serine protease</fullName>
    </submittedName>
</protein>
<dbReference type="SUPFAM" id="SSF56436">
    <property type="entry name" value="C-type lectin-like"/>
    <property type="match status" value="1"/>
</dbReference>
<evidence type="ECO:0000313" key="4">
    <source>
        <dbReference type="Proteomes" id="UP001179121"/>
    </source>
</evidence>
<dbReference type="InterPro" id="IPR005532">
    <property type="entry name" value="SUMF_dom"/>
</dbReference>
<gene>
    <name evidence="3" type="ORF">DNFV4_01391</name>
</gene>
<dbReference type="Proteomes" id="UP001179121">
    <property type="component" value="Chromosome"/>
</dbReference>
<dbReference type="InterPro" id="IPR042095">
    <property type="entry name" value="SUMF_sf"/>
</dbReference>
<keyword evidence="4" id="KW-1185">Reference proteome</keyword>
<feature type="compositionally biased region" description="Low complexity" evidence="1">
    <location>
        <begin position="432"/>
        <end position="445"/>
    </location>
</feature>
<dbReference type="GO" id="GO:0004252">
    <property type="term" value="F:serine-type endopeptidase activity"/>
    <property type="evidence" value="ECO:0007669"/>
    <property type="project" value="InterPro"/>
</dbReference>
<evidence type="ECO:0000256" key="1">
    <source>
        <dbReference type="SAM" id="MobiDB-lite"/>
    </source>
</evidence>
<dbReference type="SUPFAM" id="SSF50494">
    <property type="entry name" value="Trypsin-like serine proteases"/>
    <property type="match status" value="1"/>
</dbReference>
<feature type="region of interest" description="Disordered" evidence="1">
    <location>
        <begin position="422"/>
        <end position="451"/>
    </location>
</feature>
<dbReference type="Pfam" id="PF03781">
    <property type="entry name" value="FGE-sulfatase"/>
    <property type="match status" value="1"/>
</dbReference>
<evidence type="ECO:0000259" key="2">
    <source>
        <dbReference type="Pfam" id="PF03781"/>
    </source>
</evidence>
<evidence type="ECO:0000313" key="3">
    <source>
        <dbReference type="EMBL" id="CAI4030959.1"/>
    </source>
</evidence>
<dbReference type="AlphaFoldDB" id="A0AA86MXN2"/>
<dbReference type="InterPro" id="IPR009003">
    <property type="entry name" value="Peptidase_S1_PA"/>
</dbReference>
<dbReference type="InterPro" id="IPR001940">
    <property type="entry name" value="Peptidase_S1C"/>
</dbReference>
<dbReference type="InterPro" id="IPR016187">
    <property type="entry name" value="CTDL_fold"/>
</dbReference>